<dbReference type="Gene3D" id="3.40.50.850">
    <property type="entry name" value="Isochorismatase-like"/>
    <property type="match status" value="1"/>
</dbReference>
<dbReference type="InterPro" id="IPR000868">
    <property type="entry name" value="Isochorismatase-like_dom"/>
</dbReference>
<dbReference type="EMBL" id="QYBB01000001">
    <property type="protein sequence ID" value="RYC33917.1"/>
    <property type="molecule type" value="Genomic_DNA"/>
</dbReference>
<evidence type="ECO:0000256" key="5">
    <source>
        <dbReference type="ARBA" id="ARBA00037900"/>
    </source>
</evidence>
<dbReference type="InterPro" id="IPR052347">
    <property type="entry name" value="Isochorismatase_Nicotinamidase"/>
</dbReference>
<dbReference type="GO" id="GO:0046872">
    <property type="term" value="F:metal ion binding"/>
    <property type="evidence" value="ECO:0007669"/>
    <property type="project" value="UniProtKB-KW"/>
</dbReference>
<dbReference type="SUPFAM" id="SSF52499">
    <property type="entry name" value="Isochorismatase-like hydrolases"/>
    <property type="match status" value="1"/>
</dbReference>
<organism evidence="9 10">
    <name type="scientific">Lichenibacterium minor</name>
    <dbReference type="NCBI Taxonomy" id="2316528"/>
    <lineage>
        <taxon>Bacteria</taxon>
        <taxon>Pseudomonadati</taxon>
        <taxon>Pseudomonadota</taxon>
        <taxon>Alphaproteobacteria</taxon>
        <taxon>Hyphomicrobiales</taxon>
        <taxon>Lichenihabitantaceae</taxon>
        <taxon>Lichenibacterium</taxon>
    </lineage>
</organism>
<keyword evidence="3" id="KW-0479">Metal-binding</keyword>
<evidence type="ECO:0000256" key="1">
    <source>
        <dbReference type="ARBA" id="ARBA00006336"/>
    </source>
</evidence>
<dbReference type="Pfam" id="PF00857">
    <property type="entry name" value="Isochorismatase"/>
    <property type="match status" value="1"/>
</dbReference>
<evidence type="ECO:0000256" key="3">
    <source>
        <dbReference type="ARBA" id="ARBA00022723"/>
    </source>
</evidence>
<reference evidence="9 10" key="1">
    <citation type="submission" date="2018-12" db="EMBL/GenBank/DDBJ databases">
        <authorList>
            <person name="Grouzdev D.S."/>
            <person name="Krutkina M.S."/>
        </authorList>
    </citation>
    <scope>NUCLEOTIDE SEQUENCE [LARGE SCALE GENOMIC DNA]</scope>
    <source>
        <strain evidence="9 10">RmlP026</strain>
    </source>
</reference>
<evidence type="ECO:0000259" key="8">
    <source>
        <dbReference type="Pfam" id="PF00857"/>
    </source>
</evidence>
<evidence type="ECO:0000256" key="4">
    <source>
        <dbReference type="ARBA" id="ARBA00022801"/>
    </source>
</evidence>
<evidence type="ECO:0000313" key="10">
    <source>
        <dbReference type="Proteomes" id="UP000290759"/>
    </source>
</evidence>
<dbReference type="RefSeq" id="WP_129222776.1">
    <property type="nucleotide sequence ID" value="NZ_QYBB01000001.1"/>
</dbReference>
<dbReference type="OrthoDB" id="9791276at2"/>
<dbReference type="GO" id="GO:0008936">
    <property type="term" value="F:nicotinamidase activity"/>
    <property type="evidence" value="ECO:0007669"/>
    <property type="project" value="UniProtKB-EC"/>
</dbReference>
<gene>
    <name evidence="9" type="ORF">D3273_01305</name>
</gene>
<evidence type="ECO:0000256" key="7">
    <source>
        <dbReference type="ARBA" id="ARBA00043224"/>
    </source>
</evidence>
<sequence length="215" mass="22702">MIRIDPTTDVLGLIDVQPTFMPGGELPVAGGDEVVPIARRLTADVFAHAFATQDWHPPGHVSFASTHGAAPFSTVRLPYGDQVLWPDHAIIGTPGAALHPGLPLDRVDAIFRKGFRPGIDSYSAFRDNDRVSTTGLGGWIRERGFRRVFLCGLALDFCVFWSAQDARALGLDVVVVTDACRAIAAPAGPGGSTLDAACRAMTDGGVQLVGIADLA</sequence>
<dbReference type="PANTHER" id="PTHR11080">
    <property type="entry name" value="PYRAZINAMIDASE/NICOTINAMIDASE"/>
    <property type="match status" value="1"/>
</dbReference>
<dbReference type="InterPro" id="IPR036380">
    <property type="entry name" value="Isochorismatase-like_sf"/>
</dbReference>
<dbReference type="EC" id="3.5.1.19" evidence="6"/>
<evidence type="ECO:0000256" key="2">
    <source>
        <dbReference type="ARBA" id="ARBA00022642"/>
    </source>
</evidence>
<proteinExistence type="inferred from homology"/>
<comment type="similarity">
    <text evidence="1">Belongs to the isochorismatase family.</text>
</comment>
<evidence type="ECO:0000313" key="9">
    <source>
        <dbReference type="EMBL" id="RYC33917.1"/>
    </source>
</evidence>
<comment type="pathway">
    <text evidence="5">Cofactor biosynthesis; nicotinate biosynthesis; nicotinate from nicotinamide: step 1/1.</text>
</comment>
<feature type="domain" description="Isochorismatase-like" evidence="8">
    <location>
        <begin position="13"/>
        <end position="184"/>
    </location>
</feature>
<dbReference type="PANTHER" id="PTHR11080:SF2">
    <property type="entry name" value="LD05707P"/>
    <property type="match status" value="1"/>
</dbReference>
<dbReference type="CDD" id="cd01011">
    <property type="entry name" value="nicotinamidase"/>
    <property type="match status" value="1"/>
</dbReference>
<dbReference type="GO" id="GO:0019363">
    <property type="term" value="P:pyridine nucleotide biosynthetic process"/>
    <property type="evidence" value="ECO:0007669"/>
    <property type="project" value="UniProtKB-KW"/>
</dbReference>
<keyword evidence="4" id="KW-0378">Hydrolase</keyword>
<dbReference type="Proteomes" id="UP000290759">
    <property type="component" value="Unassembled WGS sequence"/>
</dbReference>
<reference evidence="9 10" key="2">
    <citation type="submission" date="2019-02" db="EMBL/GenBank/DDBJ databases">
        <title>'Lichenibacterium ramalinii' gen. nov. sp. nov., 'Lichenibacterium minor' gen. nov. sp. nov.</title>
        <authorList>
            <person name="Pankratov T."/>
        </authorList>
    </citation>
    <scope>NUCLEOTIDE SEQUENCE [LARGE SCALE GENOMIC DNA]</scope>
    <source>
        <strain evidence="9 10">RmlP026</strain>
    </source>
</reference>
<evidence type="ECO:0000256" key="6">
    <source>
        <dbReference type="ARBA" id="ARBA00039017"/>
    </source>
</evidence>
<comment type="caution">
    <text evidence="9">The sequence shown here is derived from an EMBL/GenBank/DDBJ whole genome shotgun (WGS) entry which is preliminary data.</text>
</comment>
<accession>A0A4Q2UFB8</accession>
<name>A0A4Q2UFB8_9HYPH</name>
<protein>
    <recommendedName>
        <fullName evidence="6">nicotinamidase</fullName>
        <ecNumber evidence="6">3.5.1.19</ecNumber>
    </recommendedName>
    <alternativeName>
        <fullName evidence="7">Nicotinamide deamidase</fullName>
    </alternativeName>
</protein>
<dbReference type="AlphaFoldDB" id="A0A4Q2UFB8"/>
<keyword evidence="10" id="KW-1185">Reference proteome</keyword>
<keyword evidence="2" id="KW-0662">Pyridine nucleotide biosynthesis</keyword>